<dbReference type="Pfam" id="PF25123">
    <property type="entry name" value="SWAP1_C"/>
    <property type="match status" value="1"/>
</dbReference>
<proteinExistence type="predicted"/>
<feature type="compositionally biased region" description="Low complexity" evidence="1">
    <location>
        <begin position="517"/>
        <end position="529"/>
    </location>
</feature>
<gene>
    <name evidence="3" type="ORF">CEUSTIGMA_g13026.t1</name>
</gene>
<evidence type="ECO:0000313" key="4">
    <source>
        <dbReference type="Proteomes" id="UP000232323"/>
    </source>
</evidence>
<dbReference type="OrthoDB" id="21470at2759"/>
<dbReference type="InterPro" id="IPR056922">
    <property type="entry name" value="SWAP1_C"/>
</dbReference>
<dbReference type="Proteomes" id="UP000232323">
    <property type="component" value="Unassembled WGS sequence"/>
</dbReference>
<dbReference type="PROSITE" id="PS51391">
    <property type="entry name" value="CID"/>
    <property type="match status" value="1"/>
</dbReference>
<feature type="domain" description="CID" evidence="2">
    <location>
        <begin position="1"/>
        <end position="143"/>
    </location>
</feature>
<accession>A0A250XR98</accession>
<dbReference type="EMBL" id="BEGY01000180">
    <property type="protein sequence ID" value="GAX85611.1"/>
    <property type="molecule type" value="Genomic_DNA"/>
</dbReference>
<dbReference type="Gene3D" id="1.25.40.90">
    <property type="match status" value="1"/>
</dbReference>
<protein>
    <recommendedName>
        <fullName evidence="2">CID domain-containing protein</fullName>
    </recommendedName>
</protein>
<dbReference type="InterPro" id="IPR006569">
    <property type="entry name" value="CID_dom"/>
</dbReference>
<dbReference type="Pfam" id="PF04818">
    <property type="entry name" value="CID"/>
    <property type="match status" value="1"/>
</dbReference>
<feature type="compositionally biased region" description="Basic and acidic residues" evidence="1">
    <location>
        <begin position="476"/>
        <end position="489"/>
    </location>
</feature>
<dbReference type="STRING" id="1157962.A0A250XR98"/>
<evidence type="ECO:0000259" key="2">
    <source>
        <dbReference type="PROSITE" id="PS51391"/>
    </source>
</evidence>
<name>A0A250XR98_9CHLO</name>
<dbReference type="PANTHER" id="PTHR12323:SF0">
    <property type="entry name" value="CALCIUM HOMEOSTASIS ENDOPLASMIC RETICULUM PROTEIN"/>
    <property type="match status" value="1"/>
</dbReference>
<dbReference type="AlphaFoldDB" id="A0A250XR98"/>
<feature type="compositionally biased region" description="Basic and acidic residues" evidence="1">
    <location>
        <begin position="406"/>
        <end position="421"/>
    </location>
</feature>
<sequence>METGFKQVLEGLSGSKESIKSSQQWFTACQPVQQYAPGLVALMARRLINLVEYEKQLHIIYLANDILFKAQQSRQSGTHFSVDSVASAFLPVLGPMMAAAYLRGGKSEEVRVKLAKILSFWSERGVYDSAATTSLEQSLTSVTDPSGALEQALASSTSAALSQPVAKHAASAPWQQATVPGPQPPQTATPWQQQQPQHSAALPPNSAPWQQHLPTQSAMPPPGSPAPWQQQAPQAQGAPAPSAAPWQQAPQLQQQHSQQSPWQQGPPMPHPHLAHQFPPGQAPVMGIQHSNMPPWGAPNHAPQPPFQSVQQQIMPPGAAVMQHQQVGWTGAVGPLVTSHYQHGPPHSGTNSIIMTAAPPPDVKPSEASITPIPSAGPVSSFSFPPGLLPRLCRDKERHSRAYTPLDQRDIEREGLPEPPEKDAYLLSRIDRFYAEIKDYRPGSIRSDMDDEDRERRSRDTERDDDRSGRGPRGSGRRSDGRPGGMREDGSFEGGASSSHYAGLGVNTLHRDEDSNDSYSSYRTMRSSSYHDMIAKGDSFSNVARGGR</sequence>
<comment type="caution">
    <text evidence="3">The sequence shown here is derived from an EMBL/GenBank/DDBJ whole genome shotgun (WGS) entry which is preliminary data.</text>
</comment>
<dbReference type="GO" id="GO:0048471">
    <property type="term" value="C:perinuclear region of cytoplasm"/>
    <property type="evidence" value="ECO:0007669"/>
    <property type="project" value="TreeGrafter"/>
</dbReference>
<feature type="compositionally biased region" description="Low complexity" evidence="1">
    <location>
        <begin position="188"/>
        <end position="204"/>
    </location>
</feature>
<organism evidence="3 4">
    <name type="scientific">Chlamydomonas eustigma</name>
    <dbReference type="NCBI Taxonomy" id="1157962"/>
    <lineage>
        <taxon>Eukaryota</taxon>
        <taxon>Viridiplantae</taxon>
        <taxon>Chlorophyta</taxon>
        <taxon>core chlorophytes</taxon>
        <taxon>Chlorophyceae</taxon>
        <taxon>CS clade</taxon>
        <taxon>Chlamydomonadales</taxon>
        <taxon>Chlamydomonadaceae</taxon>
        <taxon>Chlamydomonas</taxon>
    </lineage>
</organism>
<dbReference type="SMART" id="SM00582">
    <property type="entry name" value="RPR"/>
    <property type="match status" value="1"/>
</dbReference>
<dbReference type="PANTHER" id="PTHR12323">
    <property type="entry name" value="SR-RELATED CTD ASSOCIATED FACTOR 6"/>
    <property type="match status" value="1"/>
</dbReference>
<feature type="region of interest" description="Disordered" evidence="1">
    <location>
        <begin position="442"/>
        <end position="547"/>
    </location>
</feature>
<feature type="region of interest" description="Disordered" evidence="1">
    <location>
        <begin position="394"/>
        <end position="421"/>
    </location>
</feature>
<reference evidence="3 4" key="1">
    <citation type="submission" date="2017-08" db="EMBL/GenBank/DDBJ databases">
        <title>Acidophilic green algal genome provides insights into adaptation to an acidic environment.</title>
        <authorList>
            <person name="Hirooka S."/>
            <person name="Hirose Y."/>
            <person name="Kanesaki Y."/>
            <person name="Higuchi S."/>
            <person name="Fujiwara T."/>
            <person name="Onuma R."/>
            <person name="Era A."/>
            <person name="Ohbayashi R."/>
            <person name="Uzuka A."/>
            <person name="Nozaki H."/>
            <person name="Yoshikawa H."/>
            <person name="Miyagishima S.Y."/>
        </authorList>
    </citation>
    <scope>NUCLEOTIDE SEQUENCE [LARGE SCALE GENOMIC DNA]</scope>
    <source>
        <strain evidence="3 4">NIES-2499</strain>
    </source>
</reference>
<feature type="compositionally biased region" description="Low complexity" evidence="1">
    <location>
        <begin position="226"/>
        <end position="263"/>
    </location>
</feature>
<keyword evidence="4" id="KW-1185">Reference proteome</keyword>
<feature type="compositionally biased region" description="Basic and acidic residues" evidence="1">
    <location>
        <begin position="453"/>
        <end position="468"/>
    </location>
</feature>
<evidence type="ECO:0000256" key="1">
    <source>
        <dbReference type="SAM" id="MobiDB-lite"/>
    </source>
</evidence>
<evidence type="ECO:0000313" key="3">
    <source>
        <dbReference type="EMBL" id="GAX85611.1"/>
    </source>
</evidence>
<dbReference type="InterPro" id="IPR008942">
    <property type="entry name" value="ENTH_VHS"/>
</dbReference>
<feature type="region of interest" description="Disordered" evidence="1">
    <location>
        <begin position="164"/>
        <end position="280"/>
    </location>
</feature>
<dbReference type="GO" id="GO:0006874">
    <property type="term" value="P:intracellular calcium ion homeostasis"/>
    <property type="evidence" value="ECO:0007669"/>
    <property type="project" value="TreeGrafter"/>
</dbReference>